<proteinExistence type="predicted"/>
<accession>A0A8W7PD44</accession>
<organism evidence="1">
    <name type="scientific">Anopheles coluzzii</name>
    <name type="common">African malaria mosquito</name>
    <dbReference type="NCBI Taxonomy" id="1518534"/>
    <lineage>
        <taxon>Eukaryota</taxon>
        <taxon>Metazoa</taxon>
        <taxon>Ecdysozoa</taxon>
        <taxon>Arthropoda</taxon>
        <taxon>Hexapoda</taxon>
        <taxon>Insecta</taxon>
        <taxon>Pterygota</taxon>
        <taxon>Neoptera</taxon>
        <taxon>Endopterygota</taxon>
        <taxon>Diptera</taxon>
        <taxon>Nematocera</taxon>
        <taxon>Culicoidea</taxon>
        <taxon>Culicidae</taxon>
        <taxon>Anophelinae</taxon>
        <taxon>Anopheles</taxon>
    </lineage>
</organism>
<dbReference type="AlphaFoldDB" id="A0A8W7PD44"/>
<evidence type="ECO:0000313" key="1">
    <source>
        <dbReference type="EnsemblMetazoa" id="ACOM029100-PA.1"/>
    </source>
</evidence>
<protein>
    <submittedName>
        <fullName evidence="1">Uncharacterized protein</fullName>
    </submittedName>
</protein>
<dbReference type="Proteomes" id="UP000075882">
    <property type="component" value="Unassembled WGS sequence"/>
</dbReference>
<reference evidence="1" key="1">
    <citation type="submission" date="2022-08" db="UniProtKB">
        <authorList>
            <consortium name="EnsemblMetazoa"/>
        </authorList>
    </citation>
    <scope>IDENTIFICATION</scope>
</reference>
<name>A0A8W7PD44_ANOCL</name>
<dbReference type="EnsemblMetazoa" id="ACOM029100-RA">
    <property type="protein sequence ID" value="ACOM029100-PA.1"/>
    <property type="gene ID" value="ACOM029100"/>
</dbReference>
<sequence length="131" mass="14910">MDGCVAPFRSIWRIVSMRRKHRLDSPFISSALSNRSRIFSRSSCISTHSSSAFMSSREMLASSRWMYSSRLTARFSLTRLFSYSTDSIFSSFTCLISVSSSCFSKSIRNRSCSLAALSSTHCFLRSQPRKR</sequence>